<dbReference type="PANTHER" id="PTHR33223:SF8">
    <property type="entry name" value="OS04G0172440 PROTEIN"/>
    <property type="match status" value="1"/>
</dbReference>
<evidence type="ECO:0000313" key="4">
    <source>
        <dbReference type="Proteomes" id="UP001231189"/>
    </source>
</evidence>
<proteinExistence type="predicted"/>
<gene>
    <name evidence="3" type="ORF">QYE76_061592</name>
</gene>
<protein>
    <recommendedName>
        <fullName evidence="2">Retrotransposon gag domain-containing protein</fullName>
    </recommendedName>
</protein>
<dbReference type="Proteomes" id="UP001231189">
    <property type="component" value="Unassembled WGS sequence"/>
</dbReference>
<evidence type="ECO:0000256" key="1">
    <source>
        <dbReference type="SAM" id="MobiDB-lite"/>
    </source>
</evidence>
<reference evidence="3" key="1">
    <citation type="submission" date="2023-07" db="EMBL/GenBank/DDBJ databases">
        <title>A chromosome-level genome assembly of Lolium multiflorum.</title>
        <authorList>
            <person name="Chen Y."/>
            <person name="Copetti D."/>
            <person name="Kolliker R."/>
            <person name="Studer B."/>
        </authorList>
    </citation>
    <scope>NUCLEOTIDE SEQUENCE</scope>
    <source>
        <strain evidence="3">02402/16</strain>
        <tissue evidence="3">Leaf</tissue>
    </source>
</reference>
<keyword evidence="4" id="KW-1185">Reference proteome</keyword>
<feature type="region of interest" description="Disordered" evidence="1">
    <location>
        <begin position="237"/>
        <end position="332"/>
    </location>
</feature>
<dbReference type="PANTHER" id="PTHR33223">
    <property type="entry name" value="CCHC-TYPE DOMAIN-CONTAINING PROTEIN"/>
    <property type="match status" value="1"/>
</dbReference>
<feature type="compositionally biased region" description="Basic and acidic residues" evidence="1">
    <location>
        <begin position="146"/>
        <end position="155"/>
    </location>
</feature>
<feature type="compositionally biased region" description="Low complexity" evidence="1">
    <location>
        <begin position="178"/>
        <end position="189"/>
    </location>
</feature>
<feature type="domain" description="Retrotransposon gag" evidence="2">
    <location>
        <begin position="74"/>
        <end position="137"/>
    </location>
</feature>
<dbReference type="AlphaFoldDB" id="A0AAD8W7M0"/>
<dbReference type="EMBL" id="JAUUTY010000004">
    <property type="protein sequence ID" value="KAK1643787.1"/>
    <property type="molecule type" value="Genomic_DNA"/>
</dbReference>
<evidence type="ECO:0000259" key="2">
    <source>
        <dbReference type="Pfam" id="PF03732"/>
    </source>
</evidence>
<accession>A0AAD8W7M0</accession>
<feature type="region of interest" description="Disordered" evidence="1">
    <location>
        <begin position="146"/>
        <end position="199"/>
    </location>
</feature>
<comment type="caution">
    <text evidence="3">The sequence shown here is derived from an EMBL/GenBank/DDBJ whole genome shotgun (WGS) entry which is preliminary data.</text>
</comment>
<dbReference type="InterPro" id="IPR005162">
    <property type="entry name" value="Retrotrans_gag_dom"/>
</dbReference>
<name>A0AAD8W7M0_LOLMU</name>
<evidence type="ECO:0000313" key="3">
    <source>
        <dbReference type="EMBL" id="KAK1643787.1"/>
    </source>
</evidence>
<dbReference type="Pfam" id="PF03732">
    <property type="entry name" value="Retrotrans_gag"/>
    <property type="match status" value="1"/>
</dbReference>
<sequence>MVAANGQPINARSHIVNNQAWRARNRLNEHYMDEGPRDIEKYDTHIDPTVLIDSYSMEMGIQGYSELLATRYLPLMMDGLNRQWFNTLAPNNIVSWEEARAAFIQHFASAYTHATTIEDLDRCIQGPRESTRRWVQRCRWRREEPAAFTADRTEEDKEDPDSIQNTPVHEMDATHNTGSGKPSSPSSSRTRADDTSSEEDDCVILEVFDPIPISYAFCAMPVLDDPDRQVMEGTVPVYAKPGAPPASRTRKTPATDAGSSAAPPTKHWETLVAGPARDRKRTKAIPTLSGAPLQLNRSAPSRTGLPPQNTDQPHDNAEEEEEAPLLVPSCDDPTYHCMV</sequence>
<organism evidence="3 4">
    <name type="scientific">Lolium multiflorum</name>
    <name type="common">Italian ryegrass</name>
    <name type="synonym">Lolium perenne subsp. multiflorum</name>
    <dbReference type="NCBI Taxonomy" id="4521"/>
    <lineage>
        <taxon>Eukaryota</taxon>
        <taxon>Viridiplantae</taxon>
        <taxon>Streptophyta</taxon>
        <taxon>Embryophyta</taxon>
        <taxon>Tracheophyta</taxon>
        <taxon>Spermatophyta</taxon>
        <taxon>Magnoliopsida</taxon>
        <taxon>Liliopsida</taxon>
        <taxon>Poales</taxon>
        <taxon>Poaceae</taxon>
        <taxon>BOP clade</taxon>
        <taxon>Pooideae</taxon>
        <taxon>Poodae</taxon>
        <taxon>Poeae</taxon>
        <taxon>Poeae Chloroplast Group 2 (Poeae type)</taxon>
        <taxon>Loliodinae</taxon>
        <taxon>Loliinae</taxon>
        <taxon>Lolium</taxon>
    </lineage>
</organism>
<feature type="compositionally biased region" description="Polar residues" evidence="1">
    <location>
        <begin position="295"/>
        <end position="311"/>
    </location>
</feature>